<protein>
    <recommendedName>
        <fullName evidence="1">HNH nuclease domain-containing protein</fullName>
    </recommendedName>
</protein>
<organism evidence="2 3">
    <name type="scientific">Klebsiella phage vB_KpnP_cmc355D</name>
    <dbReference type="NCBI Taxonomy" id="3110534"/>
    <lineage>
        <taxon>Viruses</taxon>
        <taxon>Duplodnaviria</taxon>
        <taxon>Heunggongvirae</taxon>
        <taxon>Uroviricota</taxon>
        <taxon>Caudoviricetes</taxon>
        <taxon>Autographivirales</taxon>
        <taxon>Autotranscriptaviridae</taxon>
        <taxon>Studiervirinae</taxon>
        <taxon>Benllochvirus</taxon>
        <taxon>Benllochvirus cmc355D</taxon>
    </lineage>
</organism>
<dbReference type="InterPro" id="IPR003615">
    <property type="entry name" value="HNH_nuc"/>
</dbReference>
<keyword evidence="3" id="KW-1185">Reference proteome</keyword>
<dbReference type="Proteomes" id="UP001327463">
    <property type="component" value="Segment"/>
</dbReference>
<dbReference type="Pfam" id="PF13392">
    <property type="entry name" value="HNH_3"/>
    <property type="match status" value="1"/>
</dbReference>
<dbReference type="Gene3D" id="3.90.75.10">
    <property type="entry name" value="Homing Intron 3 (I-ppo) Encoded Endonuclease, Chain A"/>
    <property type="match status" value="1"/>
</dbReference>
<proteinExistence type="predicted"/>
<feature type="domain" description="HNH nuclease" evidence="1">
    <location>
        <begin position="39"/>
        <end position="81"/>
    </location>
</feature>
<dbReference type="InterPro" id="IPR044925">
    <property type="entry name" value="His-Me_finger_sf"/>
</dbReference>
<name>A0ABZ0ZXF2_9CAUD</name>
<evidence type="ECO:0000259" key="1">
    <source>
        <dbReference type="Pfam" id="PF13392"/>
    </source>
</evidence>
<evidence type="ECO:0000313" key="3">
    <source>
        <dbReference type="Proteomes" id="UP001327463"/>
    </source>
</evidence>
<dbReference type="EMBL" id="OR915848">
    <property type="protein sequence ID" value="WQZ00640.1"/>
    <property type="molecule type" value="Genomic_DNA"/>
</dbReference>
<sequence length="150" mass="17118">MISRDRYTIKKDSGCWEWKGAKTTSGYGRMKVNNQAWMAHRYSYTIHKGDIGPGLLVLHSCDNPCCINPEHLSVGTQKDNMADCKAKGRLYRPGGPKGVSKVRRDPYAERVAIIRKAVSNGWKPVAIAKRYKWDLLWVHRVIQVELYGNQ</sequence>
<dbReference type="InterPro" id="IPR044930">
    <property type="entry name" value="Homing_endonuclease_His-Me"/>
</dbReference>
<accession>A0ABZ0ZXF2</accession>
<evidence type="ECO:0000313" key="2">
    <source>
        <dbReference type="EMBL" id="WQZ00640.1"/>
    </source>
</evidence>
<dbReference type="SUPFAM" id="SSF54060">
    <property type="entry name" value="His-Me finger endonucleases"/>
    <property type="match status" value="1"/>
</dbReference>
<reference evidence="2 3" key="1">
    <citation type="submission" date="2023-12" db="EMBL/GenBank/DDBJ databases">
        <authorList>
            <person name="Geng H."/>
            <person name="Luan G."/>
        </authorList>
    </citation>
    <scope>NUCLEOTIDE SEQUENCE [LARGE SCALE GENOMIC DNA]</scope>
</reference>